<protein>
    <submittedName>
        <fullName evidence="12">Small-subunit processome Utp12 domain-containing protein</fullName>
    </submittedName>
</protein>
<evidence type="ECO:0000256" key="7">
    <source>
        <dbReference type="PROSITE-ProRule" id="PRU00221"/>
    </source>
</evidence>
<gene>
    <name evidence="10" type="ORF">C1SCF055_LOCUS9223</name>
</gene>
<feature type="transmembrane region" description="Helical" evidence="9">
    <location>
        <begin position="674"/>
        <end position="695"/>
    </location>
</feature>
<feature type="repeat" description="WD" evidence="7">
    <location>
        <begin position="351"/>
        <end position="392"/>
    </location>
</feature>
<feature type="transmembrane region" description="Helical" evidence="9">
    <location>
        <begin position="837"/>
        <end position="861"/>
    </location>
</feature>
<sequence length="968" mass="105037">KGTEDAADAVDHEHHEAEDDEHEAEGSHAADEITHLQTHRCSAKALSMAWNEKTSTALLGLTNNLMESVRITAAESQEGPAIHLEATPTLELAGHRTGVRALAVAQDDSMFMSLSSESVKIWSASTGRCVRTMPSGYGLCGFFIAGNEHVLIGTKEGKLELYNIQLGELSQSVEAHSGAVYGLAQRPDQKGCVSCSADRTLRFFDFEFTKGSSSSVKLLEQTERSTELPDELLAVAYSPNSKYINVALLNHTVVVLFEDSLKFYLSLYGHRLPVMTLDVSDDSQLIASGSADKNVRLWSTQFGNCLRSLKAHNESVMQVRFLPGTRYLATAGRDHMLKLWDCDSYEVISTLAGHATEILAMALSQDAAFIITAGNDKQIRMWKRTQEQLFLSEERAKELEDQFEQEVEREDLQATAAPRPSRRTVESVRTTERLMEVLDEAKAAEEQLEADGVDPQSIAEVGQGARHPCARAIAYINTLNSNNIYEVLLALPFSHAVLLLKVILRFFEAVSALQGGEGAQARSKALSAAATLQTPCQAALIAAYVHHSELASSNCRPVLLRLKQEMQKLLQAEKDRIGLTMAGLSHLQCLMKRSGMRAVSADEMRKGVSEMFVKLLLPCLLFTRILPIISIETLPKLAWLALANLVYVSTGLLIGSLSALLCRVHSHSLRRIMTATPAIGHANTIPFMLVGLIVSKDPAFEADHGTAQGYVALYMIMHSITLWGVGMNVFTKEKEEDSADALPPSIPSGSSSGLPLPVALGRQTSAATAPTAESPAPSVAGRAEGTEGTEAPGRLSKLKAWIPSWLNRPMGTAMVTAILGFIPGIKALFVSGPLRPVFGAMNSLGTAGPSIVLLSVGALFTADGLPRPSLVGYAPLCALVVGRLIILPACCIALWMTLRHHLSFFPSDPAFMLVMCLECCTPTAYQLVTVCILQGIRSQELTTGLFYQNLTAIVVMTAWTTFIVYYVI</sequence>
<dbReference type="Pfam" id="PF03547">
    <property type="entry name" value="Mem_trans"/>
    <property type="match status" value="1"/>
</dbReference>
<dbReference type="SMART" id="SM00320">
    <property type="entry name" value="WD40"/>
    <property type="match status" value="6"/>
</dbReference>
<evidence type="ECO:0000256" key="6">
    <source>
        <dbReference type="ARBA" id="ARBA00023136"/>
    </source>
</evidence>
<dbReference type="GO" id="GO:0030515">
    <property type="term" value="F:snoRNA binding"/>
    <property type="evidence" value="ECO:0007669"/>
    <property type="project" value="TreeGrafter"/>
</dbReference>
<dbReference type="Proteomes" id="UP001152797">
    <property type="component" value="Unassembled WGS sequence"/>
</dbReference>
<dbReference type="SUPFAM" id="SSF50978">
    <property type="entry name" value="WD40 repeat-like"/>
    <property type="match status" value="1"/>
</dbReference>
<keyword evidence="6 9" id="KW-0472">Membrane</keyword>
<keyword evidence="4" id="KW-0677">Repeat</keyword>
<evidence type="ECO:0000256" key="4">
    <source>
        <dbReference type="ARBA" id="ARBA00022737"/>
    </source>
</evidence>
<proteinExistence type="predicted"/>
<feature type="repeat" description="WD" evidence="7">
    <location>
        <begin position="309"/>
        <end position="350"/>
    </location>
</feature>
<dbReference type="GO" id="GO:0055085">
    <property type="term" value="P:transmembrane transport"/>
    <property type="evidence" value="ECO:0007669"/>
    <property type="project" value="InterPro"/>
</dbReference>
<dbReference type="InterPro" id="IPR001680">
    <property type="entry name" value="WD40_rpt"/>
</dbReference>
<keyword evidence="13" id="KW-1185">Reference proteome</keyword>
<evidence type="ECO:0000256" key="8">
    <source>
        <dbReference type="SAM" id="MobiDB-lite"/>
    </source>
</evidence>
<feature type="transmembrane region" description="Helical" evidence="9">
    <location>
        <begin position="805"/>
        <end position="825"/>
    </location>
</feature>
<evidence type="ECO:0000256" key="1">
    <source>
        <dbReference type="ARBA" id="ARBA00004141"/>
    </source>
</evidence>
<dbReference type="GO" id="GO:0034388">
    <property type="term" value="C:Pwp2p-containing subcomplex of 90S preribosome"/>
    <property type="evidence" value="ECO:0007669"/>
    <property type="project" value="TreeGrafter"/>
</dbReference>
<feature type="transmembrane region" description="Helical" evidence="9">
    <location>
        <begin position="910"/>
        <end position="933"/>
    </location>
</feature>
<dbReference type="Pfam" id="PF25172">
    <property type="entry name" value="Beta-prop_WDR3_2nd"/>
    <property type="match status" value="1"/>
</dbReference>
<dbReference type="AlphaFoldDB" id="A0A9P1FMD7"/>
<evidence type="ECO:0000313" key="11">
    <source>
        <dbReference type="EMBL" id="CAL1134813.1"/>
    </source>
</evidence>
<dbReference type="FunFam" id="2.130.10.10:FF:000157">
    <property type="entry name" value="WD repeat domain 3"/>
    <property type="match status" value="1"/>
</dbReference>
<dbReference type="Gene3D" id="2.130.10.10">
    <property type="entry name" value="YVTN repeat-like/Quinoprotein amine dehydrogenase"/>
    <property type="match status" value="3"/>
</dbReference>
<dbReference type="PROSITE" id="PS50294">
    <property type="entry name" value="WD_REPEATS_REGION"/>
    <property type="match status" value="3"/>
</dbReference>
<evidence type="ECO:0000256" key="9">
    <source>
        <dbReference type="SAM" id="Phobius"/>
    </source>
</evidence>
<comment type="subcellular location">
    <subcellularLocation>
        <location evidence="1">Membrane</location>
        <topology evidence="1">Multi-pass membrane protein</topology>
    </subcellularLocation>
</comment>
<dbReference type="GO" id="GO:0030490">
    <property type="term" value="P:maturation of SSU-rRNA"/>
    <property type="evidence" value="ECO:0007669"/>
    <property type="project" value="TreeGrafter"/>
</dbReference>
<dbReference type="CDD" id="cd00200">
    <property type="entry name" value="WD40"/>
    <property type="match status" value="1"/>
</dbReference>
<feature type="compositionally biased region" description="Basic and acidic residues" evidence="8">
    <location>
        <begin position="1"/>
        <end position="17"/>
    </location>
</feature>
<feature type="transmembrane region" description="Helical" evidence="9">
    <location>
        <begin position="707"/>
        <end position="725"/>
    </location>
</feature>
<reference evidence="10" key="1">
    <citation type="submission" date="2022-10" db="EMBL/GenBank/DDBJ databases">
        <authorList>
            <person name="Chen Y."/>
            <person name="Dougan E. K."/>
            <person name="Chan C."/>
            <person name="Rhodes N."/>
            <person name="Thang M."/>
        </authorList>
    </citation>
    <scope>NUCLEOTIDE SEQUENCE</scope>
</reference>
<organism evidence="10">
    <name type="scientific">Cladocopium goreaui</name>
    <dbReference type="NCBI Taxonomy" id="2562237"/>
    <lineage>
        <taxon>Eukaryota</taxon>
        <taxon>Sar</taxon>
        <taxon>Alveolata</taxon>
        <taxon>Dinophyceae</taxon>
        <taxon>Suessiales</taxon>
        <taxon>Symbiodiniaceae</taxon>
        <taxon>Cladocopium</taxon>
    </lineage>
</organism>
<dbReference type="GO" id="GO:0032040">
    <property type="term" value="C:small-subunit processome"/>
    <property type="evidence" value="ECO:0007669"/>
    <property type="project" value="TreeGrafter"/>
</dbReference>
<feature type="region of interest" description="Disordered" evidence="8">
    <location>
        <begin position="1"/>
        <end position="27"/>
    </location>
</feature>
<evidence type="ECO:0000256" key="2">
    <source>
        <dbReference type="ARBA" id="ARBA00022574"/>
    </source>
</evidence>
<keyword evidence="2 7" id="KW-0853">WD repeat</keyword>
<dbReference type="OrthoDB" id="338608at2759"/>
<feature type="non-terminal residue" evidence="10">
    <location>
        <position position="968"/>
    </location>
</feature>
<dbReference type="EMBL" id="CAMXCT030000634">
    <property type="protein sequence ID" value="CAL4768750.1"/>
    <property type="molecule type" value="Genomic_DNA"/>
</dbReference>
<feature type="repeat" description="WD" evidence="7">
    <location>
        <begin position="267"/>
        <end position="308"/>
    </location>
</feature>
<dbReference type="PANTHER" id="PTHR19853">
    <property type="entry name" value="WD REPEAT CONTAINING PROTEIN 3 WDR3"/>
    <property type="match status" value="1"/>
</dbReference>
<keyword evidence="3 9" id="KW-0812">Transmembrane</keyword>
<dbReference type="EMBL" id="CAMXCT020000634">
    <property type="protein sequence ID" value="CAL1134813.1"/>
    <property type="molecule type" value="Genomic_DNA"/>
</dbReference>
<evidence type="ECO:0000256" key="3">
    <source>
        <dbReference type="ARBA" id="ARBA00022692"/>
    </source>
</evidence>
<evidence type="ECO:0000256" key="5">
    <source>
        <dbReference type="ARBA" id="ARBA00022989"/>
    </source>
</evidence>
<dbReference type="InterPro" id="IPR051570">
    <property type="entry name" value="TBC1_cilium_biogenesis"/>
</dbReference>
<feature type="compositionally biased region" description="Low complexity" evidence="8">
    <location>
        <begin position="764"/>
        <end position="780"/>
    </location>
</feature>
<comment type="caution">
    <text evidence="10">The sequence shown here is derived from an EMBL/GenBank/DDBJ whole genome shotgun (WGS) entry which is preliminary data.</text>
</comment>
<dbReference type="GO" id="GO:0016020">
    <property type="term" value="C:membrane"/>
    <property type="evidence" value="ECO:0007669"/>
    <property type="project" value="UniProtKB-SubCell"/>
</dbReference>
<dbReference type="PROSITE" id="PS50082">
    <property type="entry name" value="WD_REPEATS_2"/>
    <property type="match status" value="4"/>
</dbReference>
<evidence type="ECO:0000313" key="13">
    <source>
        <dbReference type="Proteomes" id="UP001152797"/>
    </source>
</evidence>
<feature type="transmembrane region" description="Helical" evidence="9">
    <location>
        <begin position="637"/>
        <end position="662"/>
    </location>
</feature>
<feature type="repeat" description="WD" evidence="7">
    <location>
        <begin position="92"/>
        <end position="132"/>
    </location>
</feature>
<dbReference type="PANTHER" id="PTHR19853:SF0">
    <property type="entry name" value="WD REPEAT-CONTAINING PROTEIN 3"/>
    <property type="match status" value="1"/>
</dbReference>
<accession>A0A9P1FMD7</accession>
<evidence type="ECO:0000313" key="12">
    <source>
        <dbReference type="EMBL" id="CAL4768750.1"/>
    </source>
</evidence>
<dbReference type="InterPro" id="IPR004776">
    <property type="entry name" value="Mem_transp_PIN-like"/>
</dbReference>
<evidence type="ECO:0000313" key="10">
    <source>
        <dbReference type="EMBL" id="CAI3981438.1"/>
    </source>
</evidence>
<dbReference type="InterPro" id="IPR036322">
    <property type="entry name" value="WD40_repeat_dom_sf"/>
</dbReference>
<feature type="transmembrane region" description="Helical" evidence="9">
    <location>
        <begin position="945"/>
        <end position="967"/>
    </location>
</feature>
<dbReference type="InterPro" id="IPR015943">
    <property type="entry name" value="WD40/YVTN_repeat-like_dom_sf"/>
</dbReference>
<dbReference type="EMBL" id="CAMXCT010000634">
    <property type="protein sequence ID" value="CAI3981438.1"/>
    <property type="molecule type" value="Genomic_DNA"/>
</dbReference>
<name>A0A9P1FMD7_9DINO</name>
<feature type="region of interest" description="Disordered" evidence="8">
    <location>
        <begin position="764"/>
        <end position="791"/>
    </location>
</feature>
<keyword evidence="5 9" id="KW-1133">Transmembrane helix</keyword>
<reference evidence="11" key="2">
    <citation type="submission" date="2024-04" db="EMBL/GenBank/DDBJ databases">
        <authorList>
            <person name="Chen Y."/>
            <person name="Shah S."/>
            <person name="Dougan E. K."/>
            <person name="Thang M."/>
            <person name="Chan C."/>
        </authorList>
    </citation>
    <scope>NUCLEOTIDE SEQUENCE [LARGE SCALE GENOMIC DNA]</scope>
</reference>
<feature type="transmembrane region" description="Helical" evidence="9">
    <location>
        <begin position="873"/>
        <end position="898"/>
    </location>
</feature>